<dbReference type="InterPro" id="IPR013024">
    <property type="entry name" value="GGCT-like"/>
</dbReference>
<accession>A0A6N6MP00</accession>
<dbReference type="GO" id="GO:0016740">
    <property type="term" value="F:transferase activity"/>
    <property type="evidence" value="ECO:0007669"/>
    <property type="project" value="UniProtKB-KW"/>
</dbReference>
<evidence type="ECO:0000313" key="2">
    <source>
        <dbReference type="EMBL" id="KAB1070191.1"/>
    </source>
</evidence>
<dbReference type="Gene3D" id="3.10.490.10">
    <property type="entry name" value="Gamma-glutamyl cyclotransferase-like"/>
    <property type="match status" value="1"/>
</dbReference>
<evidence type="ECO:0000313" key="3">
    <source>
        <dbReference type="Proteomes" id="UP000441333"/>
    </source>
</evidence>
<proteinExistence type="predicted"/>
<gene>
    <name evidence="2" type="ORF">F6U93_02100</name>
</gene>
<sequence>MAAESHYIFVYGTLLKDVDNNMSKFLAMYSEIVAIGYLQGKLYRVSSFPGAVVSESEADKVYGSLFRVYDFDIVFEALDAYEGVDNNSPEPNLYERSIVPIYLEDGAVVEAWVYFYNHSVEHLEQIVSGDFLKNDGY</sequence>
<dbReference type="CDD" id="cd06661">
    <property type="entry name" value="GGCT_like"/>
    <property type="match status" value="1"/>
</dbReference>
<dbReference type="AlphaFoldDB" id="A0A6N6MP00"/>
<evidence type="ECO:0000259" key="1">
    <source>
        <dbReference type="Pfam" id="PF06094"/>
    </source>
</evidence>
<keyword evidence="2" id="KW-0808">Transferase</keyword>
<name>A0A6N6MP00_9FLAO</name>
<protein>
    <submittedName>
        <fullName evidence="2">Gamma-glutamylcyclotransferase</fullName>
    </submittedName>
</protein>
<comment type="caution">
    <text evidence="2">The sequence shown here is derived from an EMBL/GenBank/DDBJ whole genome shotgun (WGS) entry which is preliminary data.</text>
</comment>
<dbReference type="SUPFAM" id="SSF110857">
    <property type="entry name" value="Gamma-glutamyl cyclotransferase-like"/>
    <property type="match status" value="1"/>
</dbReference>
<dbReference type="InterPro" id="IPR036568">
    <property type="entry name" value="GGCT-like_sf"/>
</dbReference>
<dbReference type="InterPro" id="IPR009288">
    <property type="entry name" value="AIG2-like_dom"/>
</dbReference>
<dbReference type="Proteomes" id="UP000441333">
    <property type="component" value="Unassembled WGS sequence"/>
</dbReference>
<feature type="domain" description="Gamma-glutamylcyclotransferase AIG2-like" evidence="1">
    <location>
        <begin position="8"/>
        <end position="132"/>
    </location>
</feature>
<dbReference type="EMBL" id="WAAT01000017">
    <property type="protein sequence ID" value="KAB1070191.1"/>
    <property type="molecule type" value="Genomic_DNA"/>
</dbReference>
<organism evidence="2 3">
    <name type="scientific">Pseudotamlana haliotis</name>
    <dbReference type="NCBI Taxonomy" id="2614804"/>
    <lineage>
        <taxon>Bacteria</taxon>
        <taxon>Pseudomonadati</taxon>
        <taxon>Bacteroidota</taxon>
        <taxon>Flavobacteriia</taxon>
        <taxon>Flavobacteriales</taxon>
        <taxon>Flavobacteriaceae</taxon>
        <taxon>Pseudotamlana</taxon>
    </lineage>
</organism>
<reference evidence="2 3" key="1">
    <citation type="submission" date="2019-09" db="EMBL/GenBank/DDBJ databases">
        <authorList>
            <person name="Cao W.R."/>
        </authorList>
    </citation>
    <scope>NUCLEOTIDE SEQUENCE [LARGE SCALE GENOMIC DNA]</scope>
    <source>
        <strain evidence="2 3">B1N29</strain>
    </source>
</reference>
<dbReference type="Pfam" id="PF06094">
    <property type="entry name" value="GGACT"/>
    <property type="match status" value="1"/>
</dbReference>
<keyword evidence="3" id="KW-1185">Reference proteome</keyword>
<dbReference type="RefSeq" id="WP_150936362.1">
    <property type="nucleotide sequence ID" value="NZ_WAAT01000017.1"/>
</dbReference>